<dbReference type="PANTHER" id="PTHR33711:SF7">
    <property type="entry name" value="INTRADIOL RING-CLEAVAGE DIOXYGENASES DOMAIN-CONTAINING PROTEIN-RELATED"/>
    <property type="match status" value="1"/>
</dbReference>
<dbReference type="GO" id="GO:0008199">
    <property type="term" value="F:ferric iron binding"/>
    <property type="evidence" value="ECO:0007669"/>
    <property type="project" value="InterPro"/>
</dbReference>
<feature type="domain" description="Intradiol ring-cleavage dioxygenases" evidence="7">
    <location>
        <begin position="134"/>
        <end position="162"/>
    </location>
</feature>
<dbReference type="SUPFAM" id="SSF49482">
    <property type="entry name" value="Aromatic compound dioxygenase"/>
    <property type="match status" value="1"/>
</dbReference>
<dbReference type="InterPro" id="IPR015889">
    <property type="entry name" value="Intradiol_dOase_core"/>
</dbReference>
<dbReference type="Pfam" id="PF04444">
    <property type="entry name" value="Dioxygenase_N"/>
    <property type="match status" value="1"/>
</dbReference>
<dbReference type="Proteomes" id="UP000008710">
    <property type="component" value="Plasmid pRHL3"/>
</dbReference>
<dbReference type="PROSITE" id="PS00083">
    <property type="entry name" value="INTRADIOL_DIOXYGENAS"/>
    <property type="match status" value="1"/>
</dbReference>
<evidence type="ECO:0000256" key="5">
    <source>
        <dbReference type="ARBA" id="ARBA00023002"/>
    </source>
</evidence>
<keyword evidence="5 8" id="KW-0560">Oxidoreductase</keyword>
<dbReference type="KEGG" id="rha:RHA1_ro11310"/>
<evidence type="ECO:0000259" key="7">
    <source>
        <dbReference type="PROSITE" id="PS00083"/>
    </source>
</evidence>
<dbReference type="GO" id="GO:0018576">
    <property type="term" value="F:catechol 1,2-dioxygenase activity"/>
    <property type="evidence" value="ECO:0007669"/>
    <property type="project" value="InterPro"/>
</dbReference>
<dbReference type="PANTHER" id="PTHR33711">
    <property type="entry name" value="DIOXYGENASE, PUTATIVE (AFU_ORTHOLOGUE AFUA_2G02910)-RELATED"/>
    <property type="match status" value="1"/>
</dbReference>
<dbReference type="GO" id="GO:0009712">
    <property type="term" value="P:catechol-containing compound metabolic process"/>
    <property type="evidence" value="ECO:0007669"/>
    <property type="project" value="InterPro"/>
</dbReference>
<organism evidence="8 9">
    <name type="scientific">Rhodococcus jostii (strain RHA1)</name>
    <dbReference type="NCBI Taxonomy" id="101510"/>
    <lineage>
        <taxon>Bacteria</taxon>
        <taxon>Bacillati</taxon>
        <taxon>Actinomycetota</taxon>
        <taxon>Actinomycetes</taxon>
        <taxon>Mycobacteriales</taxon>
        <taxon>Nocardiaceae</taxon>
        <taxon>Rhodococcus</taxon>
    </lineage>
</organism>
<protein>
    <submittedName>
        <fullName evidence="8">Hydroxyquinol 1,2-dioxygenase</fullName>
        <ecNumber evidence="8">1.13.11.37</ecNumber>
    </submittedName>
</protein>
<dbReference type="EMBL" id="CP000434">
    <property type="protein sequence ID" value="ABH00957.1"/>
    <property type="molecule type" value="Genomic_DNA"/>
</dbReference>
<keyword evidence="4 8" id="KW-0223">Dioxygenase</keyword>
<dbReference type="Pfam" id="PF00775">
    <property type="entry name" value="Dioxygenase_C"/>
    <property type="match status" value="1"/>
</dbReference>
<proteinExistence type="inferred from homology"/>
<keyword evidence="6" id="KW-0408">Iron</keyword>
<dbReference type="EC" id="1.13.11.37" evidence="8"/>
<dbReference type="GO" id="GO:0047074">
    <property type="term" value="F:4-hydroxycatechol 1,2-dioxygenase activity"/>
    <property type="evidence" value="ECO:0007669"/>
    <property type="project" value="UniProtKB-EC"/>
</dbReference>
<dbReference type="PATRIC" id="fig|101510.16.peg.9116"/>
<dbReference type="InterPro" id="IPR007535">
    <property type="entry name" value="Catechol_dOase_N"/>
</dbReference>
<comment type="cofactor">
    <cofactor evidence="1">
        <name>Fe(3+)</name>
        <dbReference type="ChEBI" id="CHEBI:29034"/>
    </cofactor>
</comment>
<dbReference type="InterPro" id="IPR000627">
    <property type="entry name" value="Intradiol_dOase_C"/>
</dbReference>
<sequence>MTSTHTGDVDIATLTDEVIRSFDGTPNVRTKAIVTALVRHLHNFVREIEPSLPEWETAIEFLTAVGKKCDPVRQEFVLLSDVLGVSMLVETINDQQAPGATDSTVLGPFHMTESPARQLGDTIDEVGAPQHLLVTGTVRSTQGEPLPHATVDVWQCNEEGFYDVQQPDLQPAGNGRGLFTTDQQGRFWFRTVTPSHYPIPTDGPVGELLHATGRHPYRPAHIHFIAAAPQHRPLTTHIFMPGSPYLDSDAVFAVKHSLVGDMGTADAEHAAQFGVEIGSPLATVDLVLAPAAPGGTDAP</sequence>
<name>Q0RUS9_RHOJR</name>
<dbReference type="InterPro" id="IPR050770">
    <property type="entry name" value="Intradiol_RC_Dioxygenase"/>
</dbReference>
<keyword evidence="3" id="KW-0479">Metal-binding</keyword>
<gene>
    <name evidence="8" type="ordered locus">RHA1_ro11310</name>
</gene>
<geneLocation type="plasmid" evidence="8 9">
    <name>pRHL3</name>
</geneLocation>
<dbReference type="eggNOG" id="COG3485">
    <property type="taxonomic scope" value="Bacteria"/>
</dbReference>
<evidence type="ECO:0000313" key="8">
    <source>
        <dbReference type="EMBL" id="ABH00957.1"/>
    </source>
</evidence>
<comment type="similarity">
    <text evidence="2">Belongs to the intradiol ring-cleavage dioxygenase family.</text>
</comment>
<reference evidence="9" key="1">
    <citation type="journal article" date="2006" name="Proc. Natl. Acad. Sci. U.S.A.">
        <title>The complete genome of Rhodococcus sp. RHA1 provides insights into a catabolic powerhouse.</title>
        <authorList>
            <person name="McLeod M.P."/>
            <person name="Warren R.L."/>
            <person name="Hsiao W.W.L."/>
            <person name="Araki N."/>
            <person name="Myhre M."/>
            <person name="Fernandes C."/>
            <person name="Miyazawa D."/>
            <person name="Wong W."/>
            <person name="Lillquist A.L."/>
            <person name="Wang D."/>
            <person name="Dosanjh M."/>
            <person name="Hara H."/>
            <person name="Petrescu A."/>
            <person name="Morin R.D."/>
            <person name="Yang G."/>
            <person name="Stott J.M."/>
            <person name="Schein J.E."/>
            <person name="Shin H."/>
            <person name="Smailus D."/>
            <person name="Siddiqui A.S."/>
            <person name="Marra M.A."/>
            <person name="Jones S.J.M."/>
            <person name="Holt R."/>
            <person name="Brinkman F.S.L."/>
            <person name="Miyauchi K."/>
            <person name="Fukuda M."/>
            <person name="Davies J.E."/>
            <person name="Mohn W.W."/>
            <person name="Eltis L.D."/>
        </authorList>
    </citation>
    <scope>NUCLEOTIDE SEQUENCE [LARGE SCALE GENOMIC DNA]</scope>
    <source>
        <strain evidence="9">RHA1</strain>
    </source>
</reference>
<evidence type="ECO:0000313" key="9">
    <source>
        <dbReference type="Proteomes" id="UP000008710"/>
    </source>
</evidence>
<evidence type="ECO:0000256" key="2">
    <source>
        <dbReference type="ARBA" id="ARBA00007825"/>
    </source>
</evidence>
<dbReference type="HOGENOM" id="CLU_046727_1_1_11"/>
<dbReference type="AlphaFoldDB" id="Q0RUS9"/>
<dbReference type="OrthoDB" id="9800887at2"/>
<dbReference type="RefSeq" id="WP_011600582.1">
    <property type="nucleotide sequence ID" value="NC_008271.1"/>
</dbReference>
<keyword evidence="8" id="KW-0614">Plasmid</keyword>
<evidence type="ECO:0000256" key="4">
    <source>
        <dbReference type="ARBA" id="ARBA00022964"/>
    </source>
</evidence>
<dbReference type="Gene3D" id="2.60.130.10">
    <property type="entry name" value="Aromatic compound dioxygenase"/>
    <property type="match status" value="1"/>
</dbReference>
<evidence type="ECO:0000256" key="6">
    <source>
        <dbReference type="ARBA" id="ARBA00023004"/>
    </source>
</evidence>
<evidence type="ECO:0000256" key="1">
    <source>
        <dbReference type="ARBA" id="ARBA00001965"/>
    </source>
</evidence>
<evidence type="ECO:0000256" key="3">
    <source>
        <dbReference type="ARBA" id="ARBA00022723"/>
    </source>
</evidence>
<accession>Q0RUS9</accession>